<accession>A0A0E9TCT9</accession>
<reference evidence="1" key="2">
    <citation type="journal article" date="2015" name="Fish Shellfish Immunol.">
        <title>Early steps in the European eel (Anguilla anguilla)-Vibrio vulnificus interaction in the gills: Role of the RtxA13 toxin.</title>
        <authorList>
            <person name="Callol A."/>
            <person name="Pajuelo D."/>
            <person name="Ebbesson L."/>
            <person name="Teles M."/>
            <person name="MacKenzie S."/>
            <person name="Amaro C."/>
        </authorList>
    </citation>
    <scope>NUCLEOTIDE SEQUENCE</scope>
</reference>
<evidence type="ECO:0000313" key="1">
    <source>
        <dbReference type="EMBL" id="JAH51227.1"/>
    </source>
</evidence>
<reference evidence="1" key="1">
    <citation type="submission" date="2014-11" db="EMBL/GenBank/DDBJ databases">
        <authorList>
            <person name="Amaro Gonzalez C."/>
        </authorList>
    </citation>
    <scope>NUCLEOTIDE SEQUENCE</scope>
</reference>
<organism evidence="1">
    <name type="scientific">Anguilla anguilla</name>
    <name type="common">European freshwater eel</name>
    <name type="synonym">Muraena anguilla</name>
    <dbReference type="NCBI Taxonomy" id="7936"/>
    <lineage>
        <taxon>Eukaryota</taxon>
        <taxon>Metazoa</taxon>
        <taxon>Chordata</taxon>
        <taxon>Craniata</taxon>
        <taxon>Vertebrata</taxon>
        <taxon>Euteleostomi</taxon>
        <taxon>Actinopterygii</taxon>
        <taxon>Neopterygii</taxon>
        <taxon>Teleostei</taxon>
        <taxon>Anguilliformes</taxon>
        <taxon>Anguillidae</taxon>
        <taxon>Anguilla</taxon>
    </lineage>
</organism>
<proteinExistence type="predicted"/>
<name>A0A0E9TCT9_ANGAN</name>
<dbReference type="AlphaFoldDB" id="A0A0E9TCT9"/>
<sequence>MKLNNSTAMTNGCGWTGEWCLRVTFPVLKHNPNYDLK</sequence>
<protein>
    <submittedName>
        <fullName evidence="1">Uncharacterized protein</fullName>
    </submittedName>
</protein>
<dbReference type="EMBL" id="GBXM01057350">
    <property type="protein sequence ID" value="JAH51227.1"/>
    <property type="molecule type" value="Transcribed_RNA"/>
</dbReference>